<dbReference type="GO" id="GO:0003677">
    <property type="term" value="F:DNA binding"/>
    <property type="evidence" value="ECO:0007669"/>
    <property type="project" value="InterPro"/>
</dbReference>
<keyword evidence="1 4" id="KW-0489">Methyltransferase</keyword>
<proteinExistence type="predicted"/>
<evidence type="ECO:0000259" key="3">
    <source>
        <dbReference type="Pfam" id="PF01555"/>
    </source>
</evidence>
<organism evidence="4 5">
    <name type="scientific">Xenorhabdus bovienii str. kraussei Becker Underwood</name>
    <dbReference type="NCBI Taxonomy" id="1398204"/>
    <lineage>
        <taxon>Bacteria</taxon>
        <taxon>Pseudomonadati</taxon>
        <taxon>Pseudomonadota</taxon>
        <taxon>Gammaproteobacteria</taxon>
        <taxon>Enterobacterales</taxon>
        <taxon>Morganellaceae</taxon>
        <taxon>Xenorhabdus</taxon>
    </lineage>
</organism>
<evidence type="ECO:0000313" key="4">
    <source>
        <dbReference type="EMBL" id="CDH23285.1"/>
    </source>
</evidence>
<dbReference type="InterPro" id="IPR029063">
    <property type="entry name" value="SAM-dependent_MTases_sf"/>
</dbReference>
<protein>
    <submittedName>
        <fullName evidence="4">DNA modification methylase</fullName>
    </submittedName>
</protein>
<accession>A0A077PG18</accession>
<dbReference type="Gene3D" id="3.40.50.150">
    <property type="entry name" value="Vaccinia Virus protein VP39"/>
    <property type="match status" value="1"/>
</dbReference>
<gene>
    <name evidence="4" type="ORF">XBKB1_1670004</name>
</gene>
<keyword evidence="2" id="KW-0808">Transferase</keyword>
<dbReference type="GO" id="GO:0032259">
    <property type="term" value="P:methylation"/>
    <property type="evidence" value="ECO:0007669"/>
    <property type="project" value="UniProtKB-KW"/>
</dbReference>
<dbReference type="EMBL" id="CBSZ010000076">
    <property type="protein sequence ID" value="CDH23285.1"/>
    <property type="molecule type" value="Genomic_DNA"/>
</dbReference>
<dbReference type="HOGENOM" id="CLU_792144_0_0_6"/>
<dbReference type="Proteomes" id="UP000028493">
    <property type="component" value="Unassembled WGS sequence"/>
</dbReference>
<dbReference type="RefSeq" id="WP_038195487.1">
    <property type="nucleotide sequence ID" value="NZ_CAWLXS010000163.1"/>
</dbReference>
<feature type="domain" description="DNA methylase N-4/N-6" evidence="3">
    <location>
        <begin position="69"/>
        <end position="342"/>
    </location>
</feature>
<dbReference type="GO" id="GO:0008170">
    <property type="term" value="F:N-methyltransferase activity"/>
    <property type="evidence" value="ECO:0007669"/>
    <property type="project" value="InterPro"/>
</dbReference>
<dbReference type="AlphaFoldDB" id="A0A077PG18"/>
<sequence length="350" mass="40089">MNKVNAHKNIPISTVGRGKKFEILNNDITKEFSKNGVNLFHGNSLKFYDRWESPTVIISDGAYGLLGFDGDTSDHLSIADWYEPHIAAWSKLASPRTTLWFWNSEIGWASTHSMLEKYGWKYINTNIWNKGKGHIAGNVNTAKIKRFPVVTEVCVHYVFDPKINGYTLQDWLFHEWKRSGLKMKEANKACGVANVATRKYLDRGHLWYMPPDDMFEKLAIYANEHGNESGKPYFSIDGKRSLTKDEWALMKPVFNCPMGVTNVWERNTLKGKERIKVPDSNTSFAHLNQKPLDLMDLIIKSSSYEYDVIWEPFGGLFSGSLSAMNLNRKAFSAEIDLDYFTLGVSRFQDQ</sequence>
<evidence type="ECO:0000256" key="2">
    <source>
        <dbReference type="ARBA" id="ARBA00022679"/>
    </source>
</evidence>
<name>A0A077PG18_XENBV</name>
<dbReference type="SUPFAM" id="SSF53335">
    <property type="entry name" value="S-adenosyl-L-methionine-dependent methyltransferases"/>
    <property type="match status" value="1"/>
</dbReference>
<comment type="caution">
    <text evidence="4">The sequence shown here is derived from an EMBL/GenBank/DDBJ whole genome shotgun (WGS) entry which is preliminary data.</text>
</comment>
<dbReference type="InterPro" id="IPR002941">
    <property type="entry name" value="DNA_methylase_N4/N6"/>
</dbReference>
<dbReference type="Pfam" id="PF01555">
    <property type="entry name" value="N6_N4_Mtase"/>
    <property type="match status" value="1"/>
</dbReference>
<reference evidence="4" key="1">
    <citation type="submission" date="2013-07" db="EMBL/GenBank/DDBJ databases">
        <title>Sub-species coevolution in mutualistic symbiosis.</title>
        <authorList>
            <person name="Murfin K."/>
            <person name="Klassen J."/>
            <person name="Lee M."/>
            <person name="Forst S."/>
            <person name="Stock P."/>
            <person name="Goodrich-Blair H."/>
        </authorList>
    </citation>
    <scope>NUCLEOTIDE SEQUENCE [LARGE SCALE GENOMIC DNA]</scope>
    <source>
        <strain evidence="4">Kraussei Becker Underwood</strain>
    </source>
</reference>
<evidence type="ECO:0000313" key="5">
    <source>
        <dbReference type="Proteomes" id="UP000028493"/>
    </source>
</evidence>
<evidence type="ECO:0000256" key="1">
    <source>
        <dbReference type="ARBA" id="ARBA00022603"/>
    </source>
</evidence>